<dbReference type="SUPFAM" id="SSF53474">
    <property type="entry name" value="alpha/beta-Hydrolases"/>
    <property type="match status" value="1"/>
</dbReference>
<evidence type="ECO:0000259" key="1">
    <source>
        <dbReference type="Pfam" id="PF00561"/>
    </source>
</evidence>
<gene>
    <name evidence="2" type="ORF">A3D25_03930</name>
</gene>
<protein>
    <recommendedName>
        <fullName evidence="1">AB hydrolase-1 domain-containing protein</fullName>
    </recommendedName>
</protein>
<feature type="domain" description="AB hydrolase-1" evidence="1">
    <location>
        <begin position="34"/>
        <end position="227"/>
    </location>
</feature>
<name>A0A1F5KG57_9BACT</name>
<dbReference type="Gene3D" id="3.40.50.1820">
    <property type="entry name" value="alpha/beta hydrolase"/>
    <property type="match status" value="1"/>
</dbReference>
<accession>A0A1F5KG57</accession>
<dbReference type="Proteomes" id="UP000177328">
    <property type="component" value="Unassembled WGS sequence"/>
</dbReference>
<organism evidence="2 3">
    <name type="scientific">Candidatus Daviesbacteria bacterium RIFCSPHIGHO2_02_FULL_43_12</name>
    <dbReference type="NCBI Taxonomy" id="1797776"/>
    <lineage>
        <taxon>Bacteria</taxon>
        <taxon>Candidatus Daviesiibacteriota</taxon>
    </lineage>
</organism>
<dbReference type="Pfam" id="PF00561">
    <property type="entry name" value="Abhydrolase_1"/>
    <property type="match status" value="1"/>
</dbReference>
<comment type="caution">
    <text evidence="2">The sequence shown here is derived from an EMBL/GenBank/DDBJ whole genome shotgun (WGS) entry which is preliminary data.</text>
</comment>
<sequence>MEGPETSANLVESLQNGYINIVDRSPQTPKTPVPVFISPGWSETPQVFEDTIQEFLDAGRRVIALSYSGTRKSDNETNYPNLEVAKGEAILEVIRLKGIKQADVVGHSEGAIGAVIAASLEPGSIRNLILVSPAGFIGKDSFPKLLGRFSRKVIQDHYRLLTDRQSRKPMSRFLKQGLRFAVSHPIQGLKEAVAISQVQLGETLKELHDLGVGTAIIAGTNDPLFHMAKLQRTVKSSMIDGFISTKAGHDELHLQHSYARAMERVLTSLENKASRH</sequence>
<evidence type="ECO:0000313" key="3">
    <source>
        <dbReference type="Proteomes" id="UP000177328"/>
    </source>
</evidence>
<dbReference type="InterPro" id="IPR029058">
    <property type="entry name" value="AB_hydrolase_fold"/>
</dbReference>
<dbReference type="AlphaFoldDB" id="A0A1F5KG57"/>
<evidence type="ECO:0000313" key="2">
    <source>
        <dbReference type="EMBL" id="OGE39926.1"/>
    </source>
</evidence>
<proteinExistence type="predicted"/>
<reference evidence="2 3" key="1">
    <citation type="journal article" date="2016" name="Nat. Commun.">
        <title>Thousands of microbial genomes shed light on interconnected biogeochemical processes in an aquifer system.</title>
        <authorList>
            <person name="Anantharaman K."/>
            <person name="Brown C.T."/>
            <person name="Hug L.A."/>
            <person name="Sharon I."/>
            <person name="Castelle C.J."/>
            <person name="Probst A.J."/>
            <person name="Thomas B.C."/>
            <person name="Singh A."/>
            <person name="Wilkins M.J."/>
            <person name="Karaoz U."/>
            <person name="Brodie E.L."/>
            <person name="Williams K.H."/>
            <person name="Hubbard S.S."/>
            <person name="Banfield J.F."/>
        </authorList>
    </citation>
    <scope>NUCLEOTIDE SEQUENCE [LARGE SCALE GENOMIC DNA]</scope>
</reference>
<dbReference type="EMBL" id="MFDD01000014">
    <property type="protein sequence ID" value="OGE39926.1"/>
    <property type="molecule type" value="Genomic_DNA"/>
</dbReference>
<dbReference type="InterPro" id="IPR000073">
    <property type="entry name" value="AB_hydrolase_1"/>
</dbReference>